<dbReference type="InterPro" id="IPR039426">
    <property type="entry name" value="TonB-dep_rcpt-like"/>
</dbReference>
<evidence type="ECO:0000256" key="4">
    <source>
        <dbReference type="ARBA" id="ARBA00022692"/>
    </source>
</evidence>
<dbReference type="Pfam" id="PF07715">
    <property type="entry name" value="Plug"/>
    <property type="match status" value="1"/>
</dbReference>
<dbReference type="Pfam" id="PF00593">
    <property type="entry name" value="TonB_dep_Rec_b-barrel"/>
    <property type="match status" value="1"/>
</dbReference>
<keyword evidence="8 14" id="KW-0675">Receptor</keyword>
<proteinExistence type="inferred from homology"/>
<evidence type="ECO:0000256" key="3">
    <source>
        <dbReference type="ARBA" id="ARBA00022452"/>
    </source>
</evidence>
<dbReference type="AlphaFoldDB" id="M1YWL4"/>
<keyword evidence="3 10" id="KW-1134">Transmembrane beta strand</keyword>
<evidence type="ECO:0000259" key="12">
    <source>
        <dbReference type="Pfam" id="PF00593"/>
    </source>
</evidence>
<keyword evidence="15" id="KW-1185">Reference proteome</keyword>
<comment type="similarity">
    <text evidence="10 11">Belongs to the TonB-dependent receptor family.</text>
</comment>
<comment type="subcellular location">
    <subcellularLocation>
        <location evidence="1 10">Cell outer membrane</location>
        <topology evidence="1 10">Multi-pass membrane protein</topology>
    </subcellularLocation>
</comment>
<evidence type="ECO:0000256" key="7">
    <source>
        <dbReference type="ARBA" id="ARBA00023136"/>
    </source>
</evidence>
<evidence type="ECO:0000256" key="8">
    <source>
        <dbReference type="ARBA" id="ARBA00023170"/>
    </source>
</evidence>
<reference evidence="14 15" key="1">
    <citation type="journal article" date="2013" name="Front. Microbiol.">
        <title>The genome of Nitrospina gracilis illuminates the metabolism and evolution of the major marine nitrite oxidizer.</title>
        <authorList>
            <person name="Luecker S."/>
            <person name="Nowka B."/>
            <person name="Rattei T."/>
            <person name="Spieck E."/>
            <person name="and Daims H."/>
        </authorList>
    </citation>
    <scope>NUCLEOTIDE SEQUENCE [LARGE SCALE GENOMIC DNA]</scope>
    <source>
        <strain evidence="14 15">3/211</strain>
    </source>
</reference>
<dbReference type="EMBL" id="CAQJ01000017">
    <property type="protein sequence ID" value="CCQ89658.1"/>
    <property type="molecule type" value="Genomic_DNA"/>
</dbReference>
<dbReference type="GO" id="GO:0009279">
    <property type="term" value="C:cell outer membrane"/>
    <property type="evidence" value="ECO:0007669"/>
    <property type="project" value="UniProtKB-SubCell"/>
</dbReference>
<dbReference type="SUPFAM" id="SSF56935">
    <property type="entry name" value="Porins"/>
    <property type="match status" value="1"/>
</dbReference>
<evidence type="ECO:0000259" key="13">
    <source>
        <dbReference type="Pfam" id="PF07715"/>
    </source>
</evidence>
<dbReference type="CDD" id="cd01347">
    <property type="entry name" value="ligand_gated_channel"/>
    <property type="match status" value="1"/>
</dbReference>
<evidence type="ECO:0000256" key="9">
    <source>
        <dbReference type="ARBA" id="ARBA00023237"/>
    </source>
</evidence>
<keyword evidence="4 10" id="KW-0812">Transmembrane</keyword>
<sequence length="697" mass="79489">MISFKSKTLVFALIWLSFYCFFLSAAHPEENIPGSTQPSETLTEEEKQLFQMDLQQLMQTEVVVTSVSKRPQKLHETASAIYVVTQEDIRRTGAVNIMEALRIVPGVQVSKINQNRYAISIRGFNRRLGSDKLLVLMDGRTLYSPSAAGVFWIGQDTMLEDIDRIEVIRGPGAALWGSNAVAGVINIITKSAHDTDGLLVSGGTGTEEKGFGSVRYAGEYKEGLNYRAYARYRDRDEGLRPDGNTGIDDKQMYIGGFRTDWQVNPENHLTFQGDHYSLDAGLDFNSRFVSLSQGNAPFQGTTTQRGSNFLARWDRYLEDASAFKVQAYYDRLLRKADGVPFDNVVEQADLEFQYDFLTEFWSKTHNVSWGLNYRYTRFNFDRTEILHLPDRDTNLFGFFIHDEISLVPDTWSLITGIKIEHNEFSGFEFQPSIRTVWTPNSRHTLWSAVSRAVRIPTVTEATAEVNRALIPGAPPLLLRERNQDNLDAEELIAYEIGYRYKPIKELNFDATAYYFDYDKIIEFTTGPVFFEAAPPPPHLVLPFKSDNSLKGEVFGFELAAQWQPLSNWRIAGSYTFTKIDLKPLLANVFNPGAFNSEGDLDAEGEPEHIFNIRSYLNLPHNFEFDSFLYYVSRNSSRRIPAYTRVDLRLGWKPVDDLELSLVAQNLQDNAHPELTELLEASTETQRSFYFKVTMNFD</sequence>
<evidence type="ECO:0000313" key="14">
    <source>
        <dbReference type="EMBL" id="CCQ89658.1"/>
    </source>
</evidence>
<accession>M1YWL4</accession>
<dbReference type="HOGENOM" id="CLU_008287_16_0_0"/>
<dbReference type="STRING" id="1266370.NITGR_150026"/>
<dbReference type="InterPro" id="IPR037066">
    <property type="entry name" value="Plug_dom_sf"/>
</dbReference>
<keyword evidence="9 10" id="KW-0998">Cell outer membrane</keyword>
<evidence type="ECO:0000256" key="6">
    <source>
        <dbReference type="ARBA" id="ARBA00023077"/>
    </source>
</evidence>
<keyword evidence="6 11" id="KW-0798">TonB box</keyword>
<dbReference type="Gene3D" id="2.170.130.10">
    <property type="entry name" value="TonB-dependent receptor, plug domain"/>
    <property type="match status" value="1"/>
</dbReference>
<dbReference type="Proteomes" id="UP000011704">
    <property type="component" value="Unassembled WGS sequence"/>
</dbReference>
<evidence type="ECO:0000256" key="2">
    <source>
        <dbReference type="ARBA" id="ARBA00022448"/>
    </source>
</evidence>
<evidence type="ECO:0000256" key="11">
    <source>
        <dbReference type="RuleBase" id="RU003357"/>
    </source>
</evidence>
<dbReference type="InterPro" id="IPR012910">
    <property type="entry name" value="Plug_dom"/>
</dbReference>
<dbReference type="GO" id="GO:0015344">
    <property type="term" value="F:siderophore uptake transmembrane transporter activity"/>
    <property type="evidence" value="ECO:0007669"/>
    <property type="project" value="TreeGrafter"/>
</dbReference>
<comment type="caution">
    <text evidence="14">The sequence shown here is derived from an EMBL/GenBank/DDBJ whole genome shotgun (WGS) entry which is preliminary data.</text>
</comment>
<evidence type="ECO:0000313" key="15">
    <source>
        <dbReference type="Proteomes" id="UP000011704"/>
    </source>
</evidence>
<dbReference type="PANTHER" id="PTHR30069">
    <property type="entry name" value="TONB-DEPENDENT OUTER MEMBRANE RECEPTOR"/>
    <property type="match status" value="1"/>
</dbReference>
<dbReference type="InterPro" id="IPR036942">
    <property type="entry name" value="Beta-barrel_TonB_sf"/>
</dbReference>
<dbReference type="GO" id="GO:0044718">
    <property type="term" value="P:siderophore transmembrane transport"/>
    <property type="evidence" value="ECO:0007669"/>
    <property type="project" value="TreeGrafter"/>
</dbReference>
<feature type="domain" description="TonB-dependent receptor-like beta-barrel" evidence="12">
    <location>
        <begin position="222"/>
        <end position="666"/>
    </location>
</feature>
<keyword evidence="2 10" id="KW-0813">Transport</keyword>
<name>M1YWL4_NITG3</name>
<evidence type="ECO:0000256" key="1">
    <source>
        <dbReference type="ARBA" id="ARBA00004571"/>
    </source>
</evidence>
<gene>
    <name evidence="14" type="ORF">NITGR_150026</name>
</gene>
<dbReference type="PANTHER" id="PTHR30069:SF29">
    <property type="entry name" value="HEMOGLOBIN AND HEMOGLOBIN-HAPTOGLOBIN-BINDING PROTEIN 1-RELATED"/>
    <property type="match status" value="1"/>
</dbReference>
<keyword evidence="7 10" id="KW-0472">Membrane</keyword>
<protein>
    <submittedName>
        <fullName evidence="14">TonB-dependent receptor, plug</fullName>
    </submittedName>
</protein>
<evidence type="ECO:0000256" key="10">
    <source>
        <dbReference type="PROSITE-ProRule" id="PRU01360"/>
    </source>
</evidence>
<feature type="domain" description="TonB-dependent receptor plug" evidence="13">
    <location>
        <begin position="74"/>
        <end position="184"/>
    </location>
</feature>
<dbReference type="InterPro" id="IPR000531">
    <property type="entry name" value="Beta-barrel_TonB"/>
</dbReference>
<dbReference type="Gene3D" id="2.40.170.20">
    <property type="entry name" value="TonB-dependent receptor, beta-barrel domain"/>
    <property type="match status" value="1"/>
</dbReference>
<dbReference type="PROSITE" id="PS52016">
    <property type="entry name" value="TONB_DEPENDENT_REC_3"/>
    <property type="match status" value="1"/>
</dbReference>
<dbReference type="InParanoid" id="M1YWL4"/>
<keyword evidence="5" id="KW-0732">Signal</keyword>
<evidence type="ECO:0000256" key="5">
    <source>
        <dbReference type="ARBA" id="ARBA00022729"/>
    </source>
</evidence>
<organism evidence="14 15">
    <name type="scientific">Nitrospina gracilis (strain 3/211)</name>
    <dbReference type="NCBI Taxonomy" id="1266370"/>
    <lineage>
        <taxon>Bacteria</taxon>
        <taxon>Pseudomonadati</taxon>
        <taxon>Nitrospinota/Tectimicrobiota group</taxon>
        <taxon>Nitrospinota</taxon>
        <taxon>Nitrospinia</taxon>
        <taxon>Nitrospinales</taxon>
        <taxon>Nitrospinaceae</taxon>
        <taxon>Nitrospina</taxon>
    </lineage>
</organism>